<dbReference type="eggNOG" id="COG4122">
    <property type="taxonomic scope" value="Bacteria"/>
</dbReference>
<evidence type="ECO:0000256" key="1">
    <source>
        <dbReference type="ARBA" id="ARBA00022603"/>
    </source>
</evidence>
<reference evidence="3 4" key="1">
    <citation type="submission" date="2012-02" db="EMBL/GenBank/DDBJ databases">
        <title>Complete genome sequence of Actinoplanes missouriensis 431 (= NBRC 102363).</title>
        <authorList>
            <person name="Ohnishi Y."/>
            <person name="Ishikawa J."/>
            <person name="Sekine M."/>
            <person name="Hosoyama A."/>
            <person name="Harada T."/>
            <person name="Narita H."/>
            <person name="Hata T."/>
            <person name="Konno Y."/>
            <person name="Tutikane K."/>
            <person name="Fujita N."/>
            <person name="Horinouchi S."/>
            <person name="Hayakawa M."/>
        </authorList>
    </citation>
    <scope>NUCLEOTIDE SEQUENCE [LARGE SCALE GENOMIC DNA]</scope>
    <source>
        <strain evidence="4">ATCC 14538 / DSM 43046 / CBS 188.64 / JCM 3121 / NBRC 102363 / NCIMB 12654 / NRRL B-3342 / UNCC 431</strain>
    </source>
</reference>
<protein>
    <recommendedName>
        <fullName evidence="5">O-methyltransferase</fullName>
    </recommendedName>
</protein>
<keyword evidence="4" id="KW-1185">Reference proteome</keyword>
<dbReference type="GO" id="GO:0071770">
    <property type="term" value="P:DIM/DIP cell wall layer assembly"/>
    <property type="evidence" value="ECO:0007669"/>
    <property type="project" value="TreeGrafter"/>
</dbReference>
<evidence type="ECO:0000256" key="2">
    <source>
        <dbReference type="ARBA" id="ARBA00022679"/>
    </source>
</evidence>
<dbReference type="PATRIC" id="fig|512565.3.peg.4489"/>
<gene>
    <name evidence="3" type="ordered locus">AMIS_45050</name>
</gene>
<dbReference type="AlphaFoldDB" id="I0H9N8"/>
<dbReference type="SUPFAM" id="SSF53335">
    <property type="entry name" value="S-adenosyl-L-methionine-dependent methyltransferases"/>
    <property type="match status" value="1"/>
</dbReference>
<keyword evidence="2" id="KW-0808">Transferase</keyword>
<dbReference type="GO" id="GO:0008168">
    <property type="term" value="F:methyltransferase activity"/>
    <property type="evidence" value="ECO:0007669"/>
    <property type="project" value="UniProtKB-KW"/>
</dbReference>
<dbReference type="GO" id="GO:0005886">
    <property type="term" value="C:plasma membrane"/>
    <property type="evidence" value="ECO:0007669"/>
    <property type="project" value="TreeGrafter"/>
</dbReference>
<dbReference type="GO" id="GO:0032259">
    <property type="term" value="P:methylation"/>
    <property type="evidence" value="ECO:0007669"/>
    <property type="project" value="UniProtKB-KW"/>
</dbReference>
<evidence type="ECO:0000313" key="3">
    <source>
        <dbReference type="EMBL" id="BAL89725.1"/>
    </source>
</evidence>
<organism evidence="3 4">
    <name type="scientific">Actinoplanes missouriensis (strain ATCC 14538 / DSM 43046 / CBS 188.64 / JCM 3121 / NBRC 102363 / NCIMB 12654 / NRRL B-3342 / UNCC 431)</name>
    <dbReference type="NCBI Taxonomy" id="512565"/>
    <lineage>
        <taxon>Bacteria</taxon>
        <taxon>Bacillati</taxon>
        <taxon>Actinomycetota</taxon>
        <taxon>Actinomycetes</taxon>
        <taxon>Micromonosporales</taxon>
        <taxon>Micromonosporaceae</taxon>
        <taxon>Actinoplanes</taxon>
    </lineage>
</organism>
<evidence type="ECO:0008006" key="5">
    <source>
        <dbReference type="Google" id="ProtNLM"/>
    </source>
</evidence>
<dbReference type="InterPro" id="IPR029063">
    <property type="entry name" value="SAM-dependent_MTases_sf"/>
</dbReference>
<dbReference type="STRING" id="512565.AMIS_45050"/>
<keyword evidence="1" id="KW-0489">Methyltransferase</keyword>
<dbReference type="EMBL" id="AP012319">
    <property type="protein sequence ID" value="BAL89725.1"/>
    <property type="molecule type" value="Genomic_DNA"/>
</dbReference>
<sequence length="225" mass="23735">MLFVDGASGGAAGRSYDDRMLDADLLTAAAAAPGFMPPDEGLALAEAAHAAPAGPILEVGSYLGKSTLYLAAAARPRRTTVVTVDHHRGSEEHQPGWEYHDATLVDPAVGLIDTLPGFRSTIAKAGAEDVVVAVVARAEDFARLWATPLAFLFLDGSHTDESAQRDLASWAPHLAAGGVLAIHDVFPDPADGGQAPYRIYRRALESGAYSELSGRGSLRLLRRDH</sequence>
<dbReference type="HOGENOM" id="CLU_090900_0_0_11"/>
<dbReference type="Pfam" id="PF13578">
    <property type="entry name" value="Methyltransf_24"/>
    <property type="match status" value="1"/>
</dbReference>
<dbReference type="Gene3D" id="3.40.50.150">
    <property type="entry name" value="Vaccinia Virus protein VP39"/>
    <property type="match status" value="1"/>
</dbReference>
<evidence type="ECO:0000313" key="4">
    <source>
        <dbReference type="Proteomes" id="UP000007882"/>
    </source>
</evidence>
<dbReference type="PANTHER" id="PTHR40048:SF1">
    <property type="entry name" value="RHAMNOSYL O-METHYLTRANSFERASE"/>
    <property type="match status" value="1"/>
</dbReference>
<dbReference type="Proteomes" id="UP000007882">
    <property type="component" value="Chromosome"/>
</dbReference>
<accession>I0H9N8</accession>
<proteinExistence type="predicted"/>
<dbReference type="KEGG" id="ams:AMIS_45050"/>
<name>I0H9N8_ACTM4</name>
<dbReference type="PANTHER" id="PTHR40048">
    <property type="entry name" value="RHAMNOSYL O-METHYLTRANSFERASE"/>
    <property type="match status" value="1"/>
</dbReference>